<dbReference type="GO" id="GO:0008270">
    <property type="term" value="F:zinc ion binding"/>
    <property type="evidence" value="ECO:0007669"/>
    <property type="project" value="UniProtKB-KW"/>
</dbReference>
<dbReference type="SUPFAM" id="SSF57667">
    <property type="entry name" value="beta-beta-alpha zinc fingers"/>
    <property type="match status" value="1"/>
</dbReference>
<gene>
    <name evidence="11" type="ORF">TNCT_676591</name>
</gene>
<dbReference type="PROSITE" id="PS00028">
    <property type="entry name" value="ZINC_FINGER_C2H2_1"/>
    <property type="match status" value="1"/>
</dbReference>
<keyword evidence="8" id="KW-0539">Nucleus</keyword>
<reference evidence="11" key="1">
    <citation type="submission" date="2020-07" db="EMBL/GenBank/DDBJ databases">
        <title>Multicomponent nature underlies the extraordinary mechanical properties of spider dragline silk.</title>
        <authorList>
            <person name="Kono N."/>
            <person name="Nakamura H."/>
            <person name="Mori M."/>
            <person name="Yoshida Y."/>
            <person name="Ohtoshi R."/>
            <person name="Malay A.D."/>
            <person name="Moran D.A.P."/>
            <person name="Tomita M."/>
            <person name="Numata K."/>
            <person name="Arakawa K."/>
        </authorList>
    </citation>
    <scope>NUCLEOTIDE SEQUENCE</scope>
</reference>
<name>A0A8X6M6K1_TRICU</name>
<comment type="subcellular location">
    <subcellularLocation>
        <location evidence="1">Nucleus</location>
    </subcellularLocation>
</comment>
<evidence type="ECO:0000256" key="1">
    <source>
        <dbReference type="ARBA" id="ARBA00004123"/>
    </source>
</evidence>
<dbReference type="AlphaFoldDB" id="A0A8X6M6K1"/>
<evidence type="ECO:0000256" key="4">
    <source>
        <dbReference type="ARBA" id="ARBA00022771"/>
    </source>
</evidence>
<keyword evidence="12" id="KW-1185">Reference proteome</keyword>
<sequence length="165" mass="18803">MQVKKQKGFSILIFGLGSGFTCTQCGKQFNHGFKTKKINTSEDVFLYLCSSCKNQTEEPEKNFIFIVCPGSCYPCTQCGEKLKTGYKKIQNIIPESHIHKGQKPASVKTCHCCNDCGKTFVHPSQLLCHSNEHSGKWPYRCLFCQIDFAVDSRLERPFETTRYHT</sequence>
<evidence type="ECO:0000256" key="8">
    <source>
        <dbReference type="ARBA" id="ARBA00023242"/>
    </source>
</evidence>
<evidence type="ECO:0000256" key="2">
    <source>
        <dbReference type="ARBA" id="ARBA00022723"/>
    </source>
</evidence>
<keyword evidence="4 9" id="KW-0863">Zinc-finger</keyword>
<dbReference type="InterPro" id="IPR036236">
    <property type="entry name" value="Znf_C2H2_sf"/>
</dbReference>
<keyword evidence="7" id="KW-0804">Transcription</keyword>
<dbReference type="OrthoDB" id="8117402at2759"/>
<dbReference type="GO" id="GO:0003677">
    <property type="term" value="F:DNA binding"/>
    <property type="evidence" value="ECO:0007669"/>
    <property type="project" value="UniProtKB-KW"/>
</dbReference>
<evidence type="ECO:0000256" key="6">
    <source>
        <dbReference type="ARBA" id="ARBA00023015"/>
    </source>
</evidence>
<evidence type="ECO:0000313" key="11">
    <source>
        <dbReference type="EMBL" id="GFR33897.1"/>
    </source>
</evidence>
<dbReference type="InterPro" id="IPR013087">
    <property type="entry name" value="Znf_C2H2_type"/>
</dbReference>
<evidence type="ECO:0000259" key="10">
    <source>
        <dbReference type="PROSITE" id="PS50157"/>
    </source>
</evidence>
<evidence type="ECO:0000256" key="5">
    <source>
        <dbReference type="ARBA" id="ARBA00022833"/>
    </source>
</evidence>
<accession>A0A8X6M6K1</accession>
<protein>
    <recommendedName>
        <fullName evidence="10">C2H2-type domain-containing protein</fullName>
    </recommendedName>
</protein>
<feature type="domain" description="C2H2-type" evidence="10">
    <location>
        <begin position="111"/>
        <end position="138"/>
    </location>
</feature>
<comment type="caution">
    <text evidence="11">The sequence shown here is derived from an EMBL/GenBank/DDBJ whole genome shotgun (WGS) entry which is preliminary data.</text>
</comment>
<dbReference type="Proteomes" id="UP000887116">
    <property type="component" value="Unassembled WGS sequence"/>
</dbReference>
<dbReference type="Gene3D" id="3.30.160.60">
    <property type="entry name" value="Classic Zinc Finger"/>
    <property type="match status" value="1"/>
</dbReference>
<dbReference type="GO" id="GO:0000981">
    <property type="term" value="F:DNA-binding transcription factor activity, RNA polymerase II-specific"/>
    <property type="evidence" value="ECO:0007669"/>
    <property type="project" value="TreeGrafter"/>
</dbReference>
<organism evidence="11 12">
    <name type="scientific">Trichonephila clavata</name>
    <name type="common">Joro spider</name>
    <name type="synonym">Nephila clavata</name>
    <dbReference type="NCBI Taxonomy" id="2740835"/>
    <lineage>
        <taxon>Eukaryota</taxon>
        <taxon>Metazoa</taxon>
        <taxon>Ecdysozoa</taxon>
        <taxon>Arthropoda</taxon>
        <taxon>Chelicerata</taxon>
        <taxon>Arachnida</taxon>
        <taxon>Araneae</taxon>
        <taxon>Araneomorphae</taxon>
        <taxon>Entelegynae</taxon>
        <taxon>Araneoidea</taxon>
        <taxon>Nephilidae</taxon>
        <taxon>Trichonephila</taxon>
    </lineage>
</organism>
<evidence type="ECO:0000256" key="3">
    <source>
        <dbReference type="ARBA" id="ARBA00022737"/>
    </source>
</evidence>
<dbReference type="PANTHER" id="PTHR24394:SF48">
    <property type="entry name" value="ZINC FINGER PROTEIN 771"/>
    <property type="match status" value="1"/>
</dbReference>
<keyword evidence="3" id="KW-0677">Repeat</keyword>
<proteinExistence type="predicted"/>
<evidence type="ECO:0000256" key="7">
    <source>
        <dbReference type="ARBA" id="ARBA00023163"/>
    </source>
</evidence>
<evidence type="ECO:0000256" key="9">
    <source>
        <dbReference type="PROSITE-ProRule" id="PRU00042"/>
    </source>
</evidence>
<evidence type="ECO:0000313" key="12">
    <source>
        <dbReference type="Proteomes" id="UP000887116"/>
    </source>
</evidence>
<dbReference type="PROSITE" id="PS50157">
    <property type="entry name" value="ZINC_FINGER_C2H2_2"/>
    <property type="match status" value="1"/>
</dbReference>
<keyword evidence="2" id="KW-0479">Metal-binding</keyword>
<keyword evidence="6" id="KW-0805">Transcription regulation</keyword>
<dbReference type="PANTHER" id="PTHR24394">
    <property type="entry name" value="ZINC FINGER PROTEIN"/>
    <property type="match status" value="1"/>
</dbReference>
<keyword evidence="5" id="KW-0862">Zinc</keyword>
<dbReference type="EMBL" id="BMAO01029764">
    <property type="protein sequence ID" value="GFR33897.1"/>
    <property type="molecule type" value="Genomic_DNA"/>
</dbReference>
<dbReference type="GO" id="GO:0005634">
    <property type="term" value="C:nucleus"/>
    <property type="evidence" value="ECO:0007669"/>
    <property type="project" value="UniProtKB-SubCell"/>
</dbReference>